<keyword evidence="2" id="KW-0472">Membrane</keyword>
<feature type="region of interest" description="Disordered" evidence="1">
    <location>
        <begin position="55"/>
        <end position="119"/>
    </location>
</feature>
<reference evidence="3 4" key="1">
    <citation type="submission" date="2018-02" db="EMBL/GenBank/DDBJ databases">
        <title>The genomes of Aspergillus section Nigri reveals drivers in fungal speciation.</title>
        <authorList>
            <consortium name="DOE Joint Genome Institute"/>
            <person name="Vesth T.C."/>
            <person name="Nybo J."/>
            <person name="Theobald S."/>
            <person name="Brandl J."/>
            <person name="Frisvad J.C."/>
            <person name="Nielsen K.F."/>
            <person name="Lyhne E.K."/>
            <person name="Kogle M.E."/>
            <person name="Kuo A."/>
            <person name="Riley R."/>
            <person name="Clum A."/>
            <person name="Nolan M."/>
            <person name="Lipzen A."/>
            <person name="Salamov A."/>
            <person name="Henrissat B."/>
            <person name="Wiebenga A."/>
            <person name="De vries R.P."/>
            <person name="Grigoriev I.V."/>
            <person name="Mortensen U.H."/>
            <person name="Andersen M.R."/>
            <person name="Baker S.E."/>
        </authorList>
    </citation>
    <scope>NUCLEOTIDE SEQUENCE [LARGE SCALE GENOMIC DNA]</scope>
    <source>
        <strain evidence="3 4">CBS 114.80</strain>
    </source>
</reference>
<name>A0A2V5HWE9_9EURO</name>
<keyword evidence="4" id="KW-1185">Reference proteome</keyword>
<feature type="region of interest" description="Disordered" evidence="1">
    <location>
        <begin position="1"/>
        <end position="43"/>
    </location>
</feature>
<evidence type="ECO:0000256" key="2">
    <source>
        <dbReference type="SAM" id="Phobius"/>
    </source>
</evidence>
<dbReference type="Pfam" id="PF16015">
    <property type="entry name" value="Promethin"/>
    <property type="match status" value="1"/>
</dbReference>
<evidence type="ECO:0000256" key="1">
    <source>
        <dbReference type="SAM" id="MobiDB-lite"/>
    </source>
</evidence>
<feature type="compositionally biased region" description="Low complexity" evidence="1">
    <location>
        <begin position="31"/>
        <end position="40"/>
    </location>
</feature>
<feature type="transmembrane region" description="Helical" evidence="2">
    <location>
        <begin position="176"/>
        <end position="197"/>
    </location>
</feature>
<evidence type="ECO:0000313" key="3">
    <source>
        <dbReference type="EMBL" id="PYI28818.1"/>
    </source>
</evidence>
<protein>
    <submittedName>
        <fullName evidence="3">Uncharacterized protein</fullName>
    </submittedName>
</protein>
<sequence length="245" mass="25786">MPEIDPMIPSQFASEPQTSAQDHPTEEQDQKQQQQQRPAQSATVFHQDALLKHHQHQLTNSHNHNHNHNDNACSKHHSPLTSTNETTTDTTTTRFTSSATGTTTAPTATATPPPEEGSLPRLTQLIRAHPILATFLAAQVLCSGIPVCLFLGGVLVSAFVAGAVFAGFAMLVMGPVLVGTGCLGLGVWGFGWGVFVLGRVVGRVVRGESLEGFGGGLGGWGGVEDVHGERGDGVGTVKVEVEVEG</sequence>
<feature type="compositionally biased region" description="Polar residues" evidence="1">
    <location>
        <begin position="11"/>
        <end position="22"/>
    </location>
</feature>
<dbReference type="AlphaFoldDB" id="A0A2V5HWE9"/>
<gene>
    <name evidence="3" type="ORF">BP00DRAFT_448986</name>
</gene>
<accession>A0A2V5HWE9</accession>
<keyword evidence="2" id="KW-1133">Transmembrane helix</keyword>
<feature type="compositionally biased region" description="Low complexity" evidence="1">
    <location>
        <begin position="79"/>
        <end position="110"/>
    </location>
</feature>
<proteinExistence type="predicted"/>
<evidence type="ECO:0000313" key="4">
    <source>
        <dbReference type="Proteomes" id="UP000248817"/>
    </source>
</evidence>
<organism evidence="3 4">
    <name type="scientific">Aspergillus indologenus CBS 114.80</name>
    <dbReference type="NCBI Taxonomy" id="1450541"/>
    <lineage>
        <taxon>Eukaryota</taxon>
        <taxon>Fungi</taxon>
        <taxon>Dikarya</taxon>
        <taxon>Ascomycota</taxon>
        <taxon>Pezizomycotina</taxon>
        <taxon>Eurotiomycetes</taxon>
        <taxon>Eurotiomycetidae</taxon>
        <taxon>Eurotiales</taxon>
        <taxon>Aspergillaceae</taxon>
        <taxon>Aspergillus</taxon>
        <taxon>Aspergillus subgen. Circumdati</taxon>
    </lineage>
</organism>
<keyword evidence="2" id="KW-0812">Transmembrane</keyword>
<dbReference type="Proteomes" id="UP000248817">
    <property type="component" value="Unassembled WGS sequence"/>
</dbReference>
<feature type="transmembrane region" description="Helical" evidence="2">
    <location>
        <begin position="131"/>
        <end position="164"/>
    </location>
</feature>
<dbReference type="EMBL" id="KZ825541">
    <property type="protein sequence ID" value="PYI28818.1"/>
    <property type="molecule type" value="Genomic_DNA"/>
</dbReference>